<dbReference type="AlphaFoldDB" id="A0A8T3B8G8"/>
<accession>A0A8T3B8G8</accession>
<evidence type="ECO:0000313" key="2">
    <source>
        <dbReference type="Proteomes" id="UP000829196"/>
    </source>
</evidence>
<keyword evidence="2" id="KW-1185">Reference proteome</keyword>
<evidence type="ECO:0000313" key="1">
    <source>
        <dbReference type="EMBL" id="KAI0504893.1"/>
    </source>
</evidence>
<gene>
    <name evidence="1" type="ORF">KFK09_015847</name>
</gene>
<organism evidence="1 2">
    <name type="scientific">Dendrobium nobile</name>
    <name type="common">Orchid</name>
    <dbReference type="NCBI Taxonomy" id="94219"/>
    <lineage>
        <taxon>Eukaryota</taxon>
        <taxon>Viridiplantae</taxon>
        <taxon>Streptophyta</taxon>
        <taxon>Embryophyta</taxon>
        <taxon>Tracheophyta</taxon>
        <taxon>Spermatophyta</taxon>
        <taxon>Magnoliopsida</taxon>
        <taxon>Liliopsida</taxon>
        <taxon>Asparagales</taxon>
        <taxon>Orchidaceae</taxon>
        <taxon>Epidendroideae</taxon>
        <taxon>Malaxideae</taxon>
        <taxon>Dendrobiinae</taxon>
        <taxon>Dendrobium</taxon>
    </lineage>
</organism>
<reference evidence="1" key="1">
    <citation type="journal article" date="2022" name="Front. Genet.">
        <title>Chromosome-Scale Assembly of the Dendrobium nobile Genome Provides Insights Into the Molecular Mechanism of the Biosynthesis of the Medicinal Active Ingredient of Dendrobium.</title>
        <authorList>
            <person name="Xu Q."/>
            <person name="Niu S.-C."/>
            <person name="Li K.-L."/>
            <person name="Zheng P.-J."/>
            <person name="Zhang X.-J."/>
            <person name="Jia Y."/>
            <person name="Liu Y."/>
            <person name="Niu Y.-X."/>
            <person name="Yu L.-H."/>
            <person name="Chen D.-F."/>
            <person name="Zhang G.-Q."/>
        </authorList>
    </citation>
    <scope>NUCLEOTIDE SEQUENCE</scope>
    <source>
        <tissue evidence="1">Leaf</tissue>
    </source>
</reference>
<protein>
    <submittedName>
        <fullName evidence="1">Uncharacterized protein</fullName>
    </submittedName>
</protein>
<sequence length="120" mass="13477">MSLKDSDEMVEVSVMDVHAIGGTTSRCIKSMDSVMNDDHKATTAHKVLAKMPQRLRIQFFDQIQLSSPFILSHNMACLVALSLGVNYNMSHFQFALIVGSLPIQTADLPTRVSMFYIFFF</sequence>
<proteinExistence type="predicted"/>
<comment type="caution">
    <text evidence="1">The sequence shown here is derived from an EMBL/GenBank/DDBJ whole genome shotgun (WGS) entry which is preliminary data.</text>
</comment>
<dbReference type="Proteomes" id="UP000829196">
    <property type="component" value="Unassembled WGS sequence"/>
</dbReference>
<name>A0A8T3B8G8_DENNO</name>
<dbReference type="EMBL" id="JAGYWB010000011">
    <property type="protein sequence ID" value="KAI0504893.1"/>
    <property type="molecule type" value="Genomic_DNA"/>
</dbReference>